<dbReference type="PROSITE" id="PS50943">
    <property type="entry name" value="HTH_CROC1"/>
    <property type="match status" value="1"/>
</dbReference>
<gene>
    <name evidence="2" type="ORF">SAMN04487894_11375</name>
</gene>
<dbReference type="AlphaFoldDB" id="A0A1G6XJZ8"/>
<proteinExistence type="predicted"/>
<dbReference type="Gene3D" id="1.10.260.40">
    <property type="entry name" value="lambda repressor-like DNA-binding domains"/>
    <property type="match status" value="1"/>
</dbReference>
<dbReference type="RefSeq" id="WP_090391913.1">
    <property type="nucleotide sequence ID" value="NZ_FMZO01000013.1"/>
</dbReference>
<accession>A0A1G6XJZ8</accession>
<protein>
    <submittedName>
        <fullName evidence="2">Helix-turn-helix</fullName>
    </submittedName>
</protein>
<feature type="domain" description="HTH cro/C1-type" evidence="1">
    <location>
        <begin position="8"/>
        <end position="63"/>
    </location>
</feature>
<dbReference type="Proteomes" id="UP000198757">
    <property type="component" value="Unassembled WGS sequence"/>
</dbReference>
<dbReference type="SUPFAM" id="SSF47413">
    <property type="entry name" value="lambda repressor-like DNA-binding domains"/>
    <property type="match status" value="1"/>
</dbReference>
<sequence>MKSLGKTLKDSRELISLTLRQVEEATGISNAYLSQLENDKIKKPSANVLYKLASLYNVELDSLLYAAGIIEQESPQKNKLLNTIALSAEKLTNDEEQALLDYLKYLRFSKK</sequence>
<evidence type="ECO:0000313" key="2">
    <source>
        <dbReference type="EMBL" id="SDD77516.1"/>
    </source>
</evidence>
<dbReference type="InterPro" id="IPR001387">
    <property type="entry name" value="Cro/C1-type_HTH"/>
</dbReference>
<dbReference type="GO" id="GO:0003677">
    <property type="term" value="F:DNA binding"/>
    <property type="evidence" value="ECO:0007669"/>
    <property type="project" value="InterPro"/>
</dbReference>
<dbReference type="STRING" id="1285928.SAMN04487894_11375"/>
<dbReference type="SMART" id="SM00530">
    <property type="entry name" value="HTH_XRE"/>
    <property type="match status" value="1"/>
</dbReference>
<dbReference type="Pfam" id="PF01381">
    <property type="entry name" value="HTH_3"/>
    <property type="match status" value="1"/>
</dbReference>
<dbReference type="InterPro" id="IPR010982">
    <property type="entry name" value="Lambda_DNA-bd_dom_sf"/>
</dbReference>
<name>A0A1G6XJZ8_NIADE</name>
<dbReference type="EMBL" id="FMZO01000013">
    <property type="protein sequence ID" value="SDD77516.1"/>
    <property type="molecule type" value="Genomic_DNA"/>
</dbReference>
<organism evidence="2 3">
    <name type="scientific">Niabella drilacis (strain DSM 25811 / CCM 8410 / CCUG 62505 / LMG 26954 / E90)</name>
    <dbReference type="NCBI Taxonomy" id="1285928"/>
    <lineage>
        <taxon>Bacteria</taxon>
        <taxon>Pseudomonadati</taxon>
        <taxon>Bacteroidota</taxon>
        <taxon>Chitinophagia</taxon>
        <taxon>Chitinophagales</taxon>
        <taxon>Chitinophagaceae</taxon>
        <taxon>Niabella</taxon>
    </lineage>
</organism>
<dbReference type="CDD" id="cd00093">
    <property type="entry name" value="HTH_XRE"/>
    <property type="match status" value="1"/>
</dbReference>
<dbReference type="OrthoDB" id="9809730at2"/>
<evidence type="ECO:0000313" key="3">
    <source>
        <dbReference type="Proteomes" id="UP000198757"/>
    </source>
</evidence>
<reference evidence="3" key="1">
    <citation type="submission" date="2016-10" db="EMBL/GenBank/DDBJ databases">
        <authorList>
            <person name="Varghese N."/>
            <person name="Submissions S."/>
        </authorList>
    </citation>
    <scope>NUCLEOTIDE SEQUENCE [LARGE SCALE GENOMIC DNA]</scope>
    <source>
        <strain evidence="3">DSM 25811 / CCM 8410 / LMG 26954 / E90</strain>
    </source>
</reference>
<evidence type="ECO:0000259" key="1">
    <source>
        <dbReference type="PROSITE" id="PS50943"/>
    </source>
</evidence>
<keyword evidence="3" id="KW-1185">Reference proteome</keyword>